<organism evidence="1 2">
    <name type="scientific">Sclerotinia nivalis</name>
    <dbReference type="NCBI Taxonomy" id="352851"/>
    <lineage>
        <taxon>Eukaryota</taxon>
        <taxon>Fungi</taxon>
        <taxon>Dikarya</taxon>
        <taxon>Ascomycota</taxon>
        <taxon>Pezizomycotina</taxon>
        <taxon>Leotiomycetes</taxon>
        <taxon>Helotiales</taxon>
        <taxon>Sclerotiniaceae</taxon>
        <taxon>Sclerotinia</taxon>
    </lineage>
</organism>
<dbReference type="AlphaFoldDB" id="A0A9X0A9I9"/>
<dbReference type="OrthoDB" id="3903894at2759"/>
<comment type="caution">
    <text evidence="1">The sequence shown here is derived from an EMBL/GenBank/DDBJ whole genome shotgun (WGS) entry which is preliminary data.</text>
</comment>
<reference evidence="1" key="1">
    <citation type="submission" date="2022-11" db="EMBL/GenBank/DDBJ databases">
        <title>Genome Resource of Sclerotinia nivalis Strain SnTB1, a Plant Pathogen Isolated from American Ginseng.</title>
        <authorList>
            <person name="Fan S."/>
        </authorList>
    </citation>
    <scope>NUCLEOTIDE SEQUENCE</scope>
    <source>
        <strain evidence="1">SnTB1</strain>
    </source>
</reference>
<name>A0A9X0A9I9_9HELO</name>
<accession>A0A9X0A9I9</accession>
<evidence type="ECO:0000313" key="1">
    <source>
        <dbReference type="EMBL" id="KAJ8058754.1"/>
    </source>
</evidence>
<gene>
    <name evidence="1" type="ORF">OCU04_011743</name>
</gene>
<dbReference type="EMBL" id="JAPEIS010000015">
    <property type="protein sequence ID" value="KAJ8058754.1"/>
    <property type="molecule type" value="Genomic_DNA"/>
</dbReference>
<evidence type="ECO:0000313" key="2">
    <source>
        <dbReference type="Proteomes" id="UP001152300"/>
    </source>
</evidence>
<proteinExistence type="predicted"/>
<keyword evidence="2" id="KW-1185">Reference proteome</keyword>
<sequence>MHANSDHFTSPHSRLTYITRRLTEPTTTQIRLYNIKEQFVKLIDYKNLLQILKRVYRNQNKQTKARKLLINLKQKNQLFYIFYIEFQRLTLEAGIVDDNSTLIILLE</sequence>
<protein>
    <submittedName>
        <fullName evidence="1">Uncharacterized protein</fullName>
    </submittedName>
</protein>
<dbReference type="Proteomes" id="UP001152300">
    <property type="component" value="Unassembled WGS sequence"/>
</dbReference>